<proteinExistence type="predicted"/>
<dbReference type="EMBL" id="FOJI01000009">
    <property type="protein sequence ID" value="SEW31235.1"/>
    <property type="molecule type" value="Genomic_DNA"/>
</dbReference>
<dbReference type="Proteomes" id="UP000199701">
    <property type="component" value="Unassembled WGS sequence"/>
</dbReference>
<dbReference type="STRING" id="99656.SAMN05421659_109130"/>
<keyword evidence="1" id="KW-0418">Kinase</keyword>
<dbReference type="PANTHER" id="PTHR37816">
    <property type="entry name" value="YALI0E33011P"/>
    <property type="match status" value="1"/>
</dbReference>
<dbReference type="Gene3D" id="3.40.50.300">
    <property type="entry name" value="P-loop containing nucleotide triphosphate hydrolases"/>
    <property type="match status" value="1"/>
</dbReference>
<dbReference type="RefSeq" id="WP_092454488.1">
    <property type="nucleotide sequence ID" value="NZ_FOJI01000009.1"/>
</dbReference>
<dbReference type="InterPro" id="IPR027417">
    <property type="entry name" value="P-loop_NTPase"/>
</dbReference>
<keyword evidence="1" id="KW-0808">Transferase</keyword>
<dbReference type="AlphaFoldDB" id="A0A1I0QUX6"/>
<dbReference type="OrthoDB" id="1201990at2"/>
<dbReference type="GO" id="GO:0016301">
    <property type="term" value="F:kinase activity"/>
    <property type="evidence" value="ECO:0007669"/>
    <property type="project" value="UniProtKB-KW"/>
</dbReference>
<sequence length="171" mass="20075">MKIDIIGSVASGKTTLAATISKTYKVPFYEKDNIVWVRTNQGDVRRPEDQRNNLFQSIIGADDWIVEGSPRKILNQSFDVCDYIILLDINILVRLKRVFIRWVRQRVGVELYNSEPTIKSLKYNIKWVFEFNNDREEILDRLSSYDDKFKVFRNSKDAEKFIIQVYGKTGL</sequence>
<dbReference type="InterPro" id="IPR052922">
    <property type="entry name" value="Cytidylate_Kinase-2"/>
</dbReference>
<accession>A0A1I0QUX6</accession>
<protein>
    <submittedName>
        <fullName evidence="1">Adenylate kinase</fullName>
    </submittedName>
</protein>
<dbReference type="PANTHER" id="PTHR37816:SF2">
    <property type="entry name" value="DNA TOPOLOGY MODULATION PROTEIN FLAR-RELATED PROTEIN"/>
    <property type="match status" value="1"/>
</dbReference>
<evidence type="ECO:0000313" key="2">
    <source>
        <dbReference type="Proteomes" id="UP000199701"/>
    </source>
</evidence>
<gene>
    <name evidence="1" type="ORF">SAMN05421659_109130</name>
</gene>
<keyword evidence="2" id="KW-1185">Reference proteome</keyword>
<reference evidence="1 2" key="1">
    <citation type="submission" date="2016-10" db="EMBL/GenBank/DDBJ databases">
        <authorList>
            <person name="de Groot N.N."/>
        </authorList>
    </citation>
    <scope>NUCLEOTIDE SEQUENCE [LARGE SCALE GENOMIC DNA]</scope>
    <source>
        <strain evidence="1 2">DSM 9179</strain>
    </source>
</reference>
<dbReference type="SUPFAM" id="SSF52540">
    <property type="entry name" value="P-loop containing nucleoside triphosphate hydrolases"/>
    <property type="match status" value="1"/>
</dbReference>
<name>A0A1I0QUX6_9FIRM</name>
<organism evidence="1 2">
    <name type="scientific">[Clostridium] fimetarium</name>
    <dbReference type="NCBI Taxonomy" id="99656"/>
    <lineage>
        <taxon>Bacteria</taxon>
        <taxon>Bacillati</taxon>
        <taxon>Bacillota</taxon>
        <taxon>Clostridia</taxon>
        <taxon>Lachnospirales</taxon>
        <taxon>Lachnospiraceae</taxon>
    </lineage>
</organism>
<evidence type="ECO:0000313" key="1">
    <source>
        <dbReference type="EMBL" id="SEW31235.1"/>
    </source>
</evidence>